<evidence type="ECO:0008006" key="3">
    <source>
        <dbReference type="Google" id="ProtNLM"/>
    </source>
</evidence>
<gene>
    <name evidence="1" type="ORF">C7U54_00975</name>
</gene>
<evidence type="ECO:0000313" key="2">
    <source>
        <dbReference type="Proteomes" id="UP000240974"/>
    </source>
</evidence>
<keyword evidence="2" id="KW-1185">Reference proteome</keyword>
<dbReference type="Gene3D" id="2.40.50.660">
    <property type="match status" value="1"/>
</dbReference>
<evidence type="ECO:0000313" key="1">
    <source>
        <dbReference type="EMBL" id="PST43314.1"/>
    </source>
</evidence>
<proteinExistence type="predicted"/>
<dbReference type="InterPro" id="IPR019635">
    <property type="entry name" value="DUF2500"/>
</dbReference>
<organism evidence="1 2">
    <name type="scientific">Faecalibacillus intestinalis</name>
    <dbReference type="NCBI Taxonomy" id="1982626"/>
    <lineage>
        <taxon>Bacteria</taxon>
        <taxon>Bacillati</taxon>
        <taxon>Bacillota</taxon>
        <taxon>Erysipelotrichia</taxon>
        <taxon>Erysipelotrichales</taxon>
        <taxon>Coprobacillaceae</taxon>
        <taxon>Faecalibacillus</taxon>
    </lineage>
</organism>
<protein>
    <recommendedName>
        <fullName evidence="3">DUF2500 domain-containing protein</fullName>
    </recommendedName>
</protein>
<dbReference type="Pfam" id="PF10694">
    <property type="entry name" value="DUF2500"/>
    <property type="match status" value="1"/>
</dbReference>
<comment type="caution">
    <text evidence="1">The sequence shown here is derived from an EMBL/GenBank/DDBJ whole genome shotgun (WGS) entry which is preliminary data.</text>
</comment>
<name>A0A2T3G6Y2_9FIRM</name>
<sequence length="65" mass="7704">MSAVHGYHSTTSTSYYVIFEVESGAWMEFSVYGKKYGMLAEGDERKLIFQDSRYLRFERTIYNKK</sequence>
<dbReference type="EMBL" id="PYLQ01000001">
    <property type="protein sequence ID" value="PST43314.1"/>
    <property type="molecule type" value="Genomic_DNA"/>
</dbReference>
<reference evidence="1 2" key="1">
    <citation type="journal article" date="2019" name="Int. J. Syst. Evol. Microbiol.">
        <title>Faecalibacillus intestinalis gen. nov., sp. nov. and Faecalibacillus faecis sp. nov., isolated from human faeces.</title>
        <authorList>
            <person name="Seo B."/>
            <person name="Jeon K."/>
            <person name="Baek I."/>
            <person name="Lee Y.M."/>
            <person name="Baek K."/>
            <person name="Ko G."/>
        </authorList>
    </citation>
    <scope>NUCLEOTIDE SEQUENCE [LARGE SCALE GENOMIC DNA]</scope>
    <source>
        <strain evidence="1 2">SNUG30099</strain>
    </source>
</reference>
<accession>A0A2T3G6Y2</accession>
<dbReference type="AlphaFoldDB" id="A0A2T3G6Y2"/>
<dbReference type="Proteomes" id="UP000240974">
    <property type="component" value="Unassembled WGS sequence"/>
</dbReference>